<sequence length="114" mass="13463">MFSAVQAEEPARFMGDWSFWKRVRRLVESPRPLLELEGDVHFYEPPKTPFPDPVFGKFDAQVTGLGIEILDNNVDWLRQNPHDYWIGGVHLHPGNDWRWNAERIQFLIKERSSM</sequence>
<name>A0A381NI77_9ZZZZ</name>
<gene>
    <name evidence="1" type="ORF">METZ01_LOCUS7085</name>
</gene>
<protein>
    <submittedName>
        <fullName evidence="1">Uncharacterized protein</fullName>
    </submittedName>
</protein>
<dbReference type="AlphaFoldDB" id="A0A381NI77"/>
<dbReference type="EMBL" id="UINC01000376">
    <property type="protein sequence ID" value="SUZ54231.1"/>
    <property type="molecule type" value="Genomic_DNA"/>
</dbReference>
<evidence type="ECO:0000313" key="1">
    <source>
        <dbReference type="EMBL" id="SUZ54231.1"/>
    </source>
</evidence>
<proteinExistence type="predicted"/>
<reference evidence="1" key="1">
    <citation type="submission" date="2018-05" db="EMBL/GenBank/DDBJ databases">
        <authorList>
            <person name="Lanie J.A."/>
            <person name="Ng W.-L."/>
            <person name="Kazmierczak K.M."/>
            <person name="Andrzejewski T.M."/>
            <person name="Davidsen T.M."/>
            <person name="Wayne K.J."/>
            <person name="Tettelin H."/>
            <person name="Glass J.I."/>
            <person name="Rusch D."/>
            <person name="Podicherti R."/>
            <person name="Tsui H.-C.T."/>
            <person name="Winkler M.E."/>
        </authorList>
    </citation>
    <scope>NUCLEOTIDE SEQUENCE</scope>
</reference>
<accession>A0A381NI77</accession>
<organism evidence="1">
    <name type="scientific">marine metagenome</name>
    <dbReference type="NCBI Taxonomy" id="408172"/>
    <lineage>
        <taxon>unclassified sequences</taxon>
        <taxon>metagenomes</taxon>
        <taxon>ecological metagenomes</taxon>
    </lineage>
</organism>